<keyword evidence="1" id="KW-0472">Membrane</keyword>
<dbReference type="Proteomes" id="UP001162972">
    <property type="component" value="Chromosome 10"/>
</dbReference>
<dbReference type="AlphaFoldDB" id="A0AAD6PK45"/>
<organism evidence="2 3">
    <name type="scientific">Salix udensis</name>
    <dbReference type="NCBI Taxonomy" id="889485"/>
    <lineage>
        <taxon>Eukaryota</taxon>
        <taxon>Viridiplantae</taxon>
        <taxon>Streptophyta</taxon>
        <taxon>Embryophyta</taxon>
        <taxon>Tracheophyta</taxon>
        <taxon>Spermatophyta</taxon>
        <taxon>Magnoliopsida</taxon>
        <taxon>eudicotyledons</taxon>
        <taxon>Gunneridae</taxon>
        <taxon>Pentapetalae</taxon>
        <taxon>rosids</taxon>
        <taxon>fabids</taxon>
        <taxon>Malpighiales</taxon>
        <taxon>Salicaceae</taxon>
        <taxon>Saliceae</taxon>
        <taxon>Salix</taxon>
    </lineage>
</organism>
<comment type="caution">
    <text evidence="2">The sequence shown here is derived from an EMBL/GenBank/DDBJ whole genome shotgun (WGS) entry which is preliminary data.</text>
</comment>
<accession>A0AAD6PK45</accession>
<evidence type="ECO:0000256" key="1">
    <source>
        <dbReference type="SAM" id="Phobius"/>
    </source>
</evidence>
<proteinExistence type="predicted"/>
<protein>
    <submittedName>
        <fullName evidence="2">Uncharacterized protein</fullName>
    </submittedName>
</protein>
<evidence type="ECO:0000313" key="2">
    <source>
        <dbReference type="EMBL" id="KAJ6432010.1"/>
    </source>
</evidence>
<keyword evidence="1" id="KW-1133">Transmembrane helix</keyword>
<keyword evidence="3" id="KW-1185">Reference proteome</keyword>
<gene>
    <name evidence="2" type="ORF">OIU84_019303</name>
</gene>
<feature type="transmembrane region" description="Helical" evidence="1">
    <location>
        <begin position="114"/>
        <end position="131"/>
    </location>
</feature>
<keyword evidence="1" id="KW-0812">Transmembrane</keyword>
<name>A0AAD6PK45_9ROSI</name>
<reference evidence="2 3" key="1">
    <citation type="journal article" date="2023" name="Int. J. Mol. Sci.">
        <title>De Novo Assembly and Annotation of 11 Diverse Shrub Willow (Salix) Genomes Reveals Novel Gene Organization in Sex-Linked Regions.</title>
        <authorList>
            <person name="Hyden B."/>
            <person name="Feng K."/>
            <person name="Yates T.B."/>
            <person name="Jawdy S."/>
            <person name="Cereghino C."/>
            <person name="Smart L.B."/>
            <person name="Muchero W."/>
        </authorList>
    </citation>
    <scope>NUCLEOTIDE SEQUENCE [LARGE SCALE GENOMIC DNA]</scope>
    <source>
        <tissue evidence="2">Shoot tip</tissue>
    </source>
</reference>
<sequence length="132" mass="14669">MDKSKNKDREGTSSKERDILGVKLRCCCRFAGVAEFFCRLFWPVKGTSKKDGDLLCQAVTLKEADDTIRVSSGAFSYSVRLAALPFQFAILRVCSVLTHIIYANRFSKPLCTSPLLMSTLPFSIVVTFGPFS</sequence>
<evidence type="ECO:0000313" key="3">
    <source>
        <dbReference type="Proteomes" id="UP001162972"/>
    </source>
</evidence>
<dbReference type="EMBL" id="JAPFFJ010000003">
    <property type="protein sequence ID" value="KAJ6432010.1"/>
    <property type="molecule type" value="Genomic_DNA"/>
</dbReference>